<comment type="caution">
    <text evidence="3">The sequence shown here is derived from an EMBL/GenBank/DDBJ whole genome shotgun (WGS) entry which is preliminary data.</text>
</comment>
<dbReference type="PROSITE" id="PS50097">
    <property type="entry name" value="BTB"/>
    <property type="match status" value="2"/>
</dbReference>
<proteinExistence type="predicted"/>
<dbReference type="SMART" id="SM00225">
    <property type="entry name" value="BTB"/>
    <property type="match status" value="2"/>
</dbReference>
<organism evidence="3 4">
    <name type="scientific">Desmophyllum pertusum</name>
    <dbReference type="NCBI Taxonomy" id="174260"/>
    <lineage>
        <taxon>Eukaryota</taxon>
        <taxon>Metazoa</taxon>
        <taxon>Cnidaria</taxon>
        <taxon>Anthozoa</taxon>
        <taxon>Hexacorallia</taxon>
        <taxon>Scleractinia</taxon>
        <taxon>Caryophylliina</taxon>
        <taxon>Caryophylliidae</taxon>
        <taxon>Desmophyllum</taxon>
    </lineage>
</organism>
<keyword evidence="4" id="KW-1185">Reference proteome</keyword>
<dbReference type="EMBL" id="MU826359">
    <property type="protein sequence ID" value="KAJ7379309.1"/>
    <property type="molecule type" value="Genomic_DNA"/>
</dbReference>
<dbReference type="GO" id="GO:0061711">
    <property type="term" value="F:tRNA N(6)-L-threonylcarbamoyladenine synthase activity"/>
    <property type="evidence" value="ECO:0007669"/>
    <property type="project" value="UniProtKB-EC"/>
</dbReference>
<dbReference type="SUPFAM" id="SSF54695">
    <property type="entry name" value="POZ domain"/>
    <property type="match status" value="2"/>
</dbReference>
<evidence type="ECO:0000259" key="2">
    <source>
        <dbReference type="PROSITE" id="PS50097"/>
    </source>
</evidence>
<protein>
    <submittedName>
        <fullName evidence="3">Kelch-like member 33</fullName>
        <ecNumber evidence="3">2.3.1.234</ecNumber>
    </submittedName>
</protein>
<reference evidence="3" key="1">
    <citation type="submission" date="2023-01" db="EMBL/GenBank/DDBJ databases">
        <title>Genome assembly of the deep-sea coral Lophelia pertusa.</title>
        <authorList>
            <person name="Herrera S."/>
            <person name="Cordes E."/>
        </authorList>
    </citation>
    <scope>NUCLEOTIDE SEQUENCE</scope>
    <source>
        <strain evidence="3">USNM1676648</strain>
        <tissue evidence="3">Polyp</tissue>
    </source>
</reference>
<evidence type="ECO:0000313" key="3">
    <source>
        <dbReference type="EMBL" id="KAJ7379309.1"/>
    </source>
</evidence>
<feature type="region of interest" description="Disordered" evidence="1">
    <location>
        <begin position="20"/>
        <end position="43"/>
    </location>
</feature>
<sequence>MGALLSKCTCTCTNELPVATAEDPTEASEQGETSKGKDVELPLSSKLGSEKPEIDLYSTSLAETLNSFRHQERFVDFNIKAHGKDFPVHKNVLAASCKFFRDLFKVSEAAVCYELPNVEPSAVEDVLNFLYTGKCTLGQQKAASALRVADILGIRDLREALERYLSLVKDTSTCDTTAIQEEFFACREESILKTLMEFWVEGLFCDLTLTTSCGRVIPVHKNILAAVSCYFQGLFRSDMKEVHENNVDFGIINETVVSELLNFVYSGKFPSLLTT</sequence>
<accession>A0A9W9ZE54</accession>
<dbReference type="AlphaFoldDB" id="A0A9W9ZE54"/>
<dbReference type="PANTHER" id="PTHR45632">
    <property type="entry name" value="LD33804P"/>
    <property type="match status" value="1"/>
</dbReference>
<dbReference type="InterPro" id="IPR011333">
    <property type="entry name" value="SKP1/BTB/POZ_sf"/>
</dbReference>
<evidence type="ECO:0000256" key="1">
    <source>
        <dbReference type="SAM" id="MobiDB-lite"/>
    </source>
</evidence>
<dbReference type="Gene3D" id="3.30.710.10">
    <property type="entry name" value="Potassium Channel Kv1.1, Chain A"/>
    <property type="match status" value="2"/>
</dbReference>
<evidence type="ECO:0000313" key="4">
    <source>
        <dbReference type="Proteomes" id="UP001163046"/>
    </source>
</evidence>
<dbReference type="EC" id="2.3.1.234" evidence="3"/>
<dbReference type="CDD" id="cd18186">
    <property type="entry name" value="BTB_POZ_ZBTB_KLHL-like"/>
    <property type="match status" value="2"/>
</dbReference>
<name>A0A9W9ZE54_9CNID</name>
<dbReference type="Proteomes" id="UP001163046">
    <property type="component" value="Unassembled WGS sequence"/>
</dbReference>
<dbReference type="OrthoDB" id="6482909at2759"/>
<feature type="domain" description="BTB" evidence="2">
    <location>
        <begin position="205"/>
        <end position="268"/>
    </location>
</feature>
<keyword evidence="3" id="KW-0808">Transferase</keyword>
<dbReference type="Pfam" id="PF00651">
    <property type="entry name" value="BTB"/>
    <property type="match status" value="2"/>
</dbReference>
<dbReference type="InterPro" id="IPR000210">
    <property type="entry name" value="BTB/POZ_dom"/>
</dbReference>
<gene>
    <name evidence="3" type="primary">KLHL33_1</name>
    <name evidence="3" type="ORF">OS493_017822</name>
</gene>
<keyword evidence="3" id="KW-0012">Acyltransferase</keyword>
<feature type="domain" description="BTB" evidence="2">
    <location>
        <begin position="75"/>
        <end position="139"/>
    </location>
</feature>